<keyword evidence="5" id="KW-0378">Hydrolase</keyword>
<dbReference type="GO" id="GO:0008233">
    <property type="term" value="F:peptidase activity"/>
    <property type="evidence" value="ECO:0007669"/>
    <property type="project" value="UniProtKB-KW"/>
</dbReference>
<dbReference type="GO" id="GO:0005737">
    <property type="term" value="C:cytoplasm"/>
    <property type="evidence" value="ECO:0007669"/>
    <property type="project" value="TreeGrafter"/>
</dbReference>
<proteinExistence type="inferred from homology"/>
<dbReference type="GO" id="GO:0006508">
    <property type="term" value="P:proteolysis"/>
    <property type="evidence" value="ECO:0007669"/>
    <property type="project" value="UniProtKB-KW"/>
</dbReference>
<evidence type="ECO:0000259" key="4">
    <source>
        <dbReference type="Pfam" id="PF01965"/>
    </source>
</evidence>
<keyword evidence="5" id="KW-0645">Protease</keyword>
<keyword evidence="6" id="KW-1185">Reference proteome</keyword>
<dbReference type="InterPro" id="IPR050325">
    <property type="entry name" value="Prot/Nucl_acid_deglycase"/>
</dbReference>
<dbReference type="GO" id="GO:0019243">
    <property type="term" value="P:methylglyoxal catabolic process to D-lactate via S-lactoyl-glutathione"/>
    <property type="evidence" value="ECO:0007669"/>
    <property type="project" value="TreeGrafter"/>
</dbReference>
<evidence type="ECO:0000256" key="1">
    <source>
        <dbReference type="ARBA" id="ARBA00023016"/>
    </source>
</evidence>
<evidence type="ECO:0000256" key="2">
    <source>
        <dbReference type="ARBA" id="ARBA00023239"/>
    </source>
</evidence>
<evidence type="ECO:0000313" key="5">
    <source>
        <dbReference type="EMBL" id="MBB5285788.1"/>
    </source>
</evidence>
<dbReference type="InterPro" id="IPR029062">
    <property type="entry name" value="Class_I_gatase-like"/>
</dbReference>
<organism evidence="5 6">
    <name type="scientific">Rhabdobacter roseus</name>
    <dbReference type="NCBI Taxonomy" id="1655419"/>
    <lineage>
        <taxon>Bacteria</taxon>
        <taxon>Pseudomonadati</taxon>
        <taxon>Bacteroidota</taxon>
        <taxon>Cytophagia</taxon>
        <taxon>Cytophagales</taxon>
        <taxon>Cytophagaceae</taxon>
        <taxon>Rhabdobacter</taxon>
    </lineage>
</organism>
<keyword evidence="1" id="KW-0346">Stress response</keyword>
<dbReference type="Pfam" id="PF01965">
    <property type="entry name" value="DJ-1_PfpI"/>
    <property type="match status" value="1"/>
</dbReference>
<dbReference type="PANTHER" id="PTHR48094:SF11">
    <property type="entry name" value="GLUTATHIONE-INDEPENDENT GLYOXALASE HSP31-RELATED"/>
    <property type="match status" value="1"/>
</dbReference>
<dbReference type="RefSeq" id="WP_184176298.1">
    <property type="nucleotide sequence ID" value="NZ_JACHGF010000007.1"/>
</dbReference>
<name>A0A840U060_9BACT</name>
<keyword evidence="2" id="KW-0456">Lyase</keyword>
<dbReference type="SUPFAM" id="SSF52317">
    <property type="entry name" value="Class I glutamine amidotransferase-like"/>
    <property type="match status" value="1"/>
</dbReference>
<dbReference type="CDD" id="cd03141">
    <property type="entry name" value="GATase1_Hsp31_like"/>
    <property type="match status" value="1"/>
</dbReference>
<dbReference type="InterPro" id="IPR002818">
    <property type="entry name" value="DJ-1/PfpI"/>
</dbReference>
<accession>A0A840U060</accession>
<dbReference type="Proteomes" id="UP000557307">
    <property type="component" value="Unassembled WGS sequence"/>
</dbReference>
<comment type="caution">
    <text evidence="5">The sequence shown here is derived from an EMBL/GenBank/DDBJ whole genome shotgun (WGS) entry which is preliminary data.</text>
</comment>
<gene>
    <name evidence="5" type="ORF">HNQ92_003948</name>
</gene>
<protein>
    <submittedName>
        <fullName evidence="5">Putative intracellular protease/amidase</fullName>
    </submittedName>
</protein>
<dbReference type="AlphaFoldDB" id="A0A840U060"/>
<reference evidence="5 6" key="1">
    <citation type="submission" date="2020-08" db="EMBL/GenBank/DDBJ databases">
        <title>Genomic Encyclopedia of Type Strains, Phase IV (KMG-IV): sequencing the most valuable type-strain genomes for metagenomic binning, comparative biology and taxonomic classification.</title>
        <authorList>
            <person name="Goeker M."/>
        </authorList>
    </citation>
    <scope>NUCLEOTIDE SEQUENCE [LARGE SCALE GENOMIC DNA]</scope>
    <source>
        <strain evidence="5 6">DSM 105074</strain>
    </source>
</reference>
<comment type="similarity">
    <text evidence="3">Belongs to the peptidase C56 family. HSP31-like subfamily.</text>
</comment>
<dbReference type="GO" id="GO:0019172">
    <property type="term" value="F:glyoxalase III activity"/>
    <property type="evidence" value="ECO:0007669"/>
    <property type="project" value="TreeGrafter"/>
</dbReference>
<evidence type="ECO:0000313" key="6">
    <source>
        <dbReference type="Proteomes" id="UP000557307"/>
    </source>
</evidence>
<dbReference type="PANTHER" id="PTHR48094">
    <property type="entry name" value="PROTEIN/NUCLEIC ACID DEGLYCASE DJ-1-RELATED"/>
    <property type="match status" value="1"/>
</dbReference>
<evidence type="ECO:0000256" key="3">
    <source>
        <dbReference type="ARBA" id="ARBA00038493"/>
    </source>
</evidence>
<feature type="domain" description="DJ-1/PfpI" evidence="4">
    <location>
        <begin position="26"/>
        <end position="221"/>
    </location>
</feature>
<dbReference type="EMBL" id="JACHGF010000007">
    <property type="protein sequence ID" value="MBB5285788.1"/>
    <property type="molecule type" value="Genomic_DNA"/>
</dbReference>
<sequence>MKVLIVCTNHDTYPTKATKTGLWLSELTHFYEVLAKRRLLMDFVSPQGGPIPIDPRSLDLKDDINRTYYEDEAFRQKLDNSLSPAQVNARDYRLIYFTGGHGTMWDLPDNEPLQAITRTIYERGGTVAAVCHGVCGLLHVTLSDGTLLIHDKYLTGFSNVEERLASFVSEVPFYLEDKLREQGAHYTKAMLPFVEYIELDERLITGQNPNSAHKVATKAMEELFEK</sequence>
<dbReference type="Gene3D" id="3.40.50.880">
    <property type="match status" value="1"/>
</dbReference>